<evidence type="ECO:0000259" key="5">
    <source>
        <dbReference type="Pfam" id="PF00155"/>
    </source>
</evidence>
<dbReference type="GO" id="GO:0030170">
    <property type="term" value="F:pyridoxal phosphate binding"/>
    <property type="evidence" value="ECO:0007669"/>
    <property type="project" value="InterPro"/>
</dbReference>
<dbReference type="CDD" id="cd00609">
    <property type="entry name" value="AAT_like"/>
    <property type="match status" value="1"/>
</dbReference>
<dbReference type="InterPro" id="IPR015421">
    <property type="entry name" value="PyrdxlP-dep_Trfase_major"/>
</dbReference>
<dbReference type="InterPro" id="IPR004838">
    <property type="entry name" value="NHTrfase_class1_PyrdxlP-BS"/>
</dbReference>
<dbReference type="InterPro" id="IPR015424">
    <property type="entry name" value="PyrdxlP-dep_Trfase"/>
</dbReference>
<dbReference type="eggNOG" id="COG0436">
    <property type="taxonomic scope" value="Bacteria"/>
</dbReference>
<evidence type="ECO:0000256" key="1">
    <source>
        <dbReference type="ARBA" id="ARBA00001933"/>
    </source>
</evidence>
<dbReference type="PROSITE" id="PS00105">
    <property type="entry name" value="AA_TRANSFER_CLASS_1"/>
    <property type="match status" value="1"/>
</dbReference>
<evidence type="ECO:0000256" key="4">
    <source>
        <dbReference type="RuleBase" id="RU000481"/>
    </source>
</evidence>
<keyword evidence="7" id="KW-1185">Reference proteome</keyword>
<gene>
    <name evidence="6" type="ordered locus">Afer_0939</name>
</gene>
<sequence>MHYAGVHSDAVRRVWGSGAVWGCGIHGEMSRISTDEPIGVDTRFAAPTSATRAGVERGARMIGCGGPALGEMIDLGFGNPDLPPPQEALAAIAAELARSHPARYGDSAGTVAYRAGVAALYERRWGVSLDPDAEVTQVLGAKEGLHHVLAVLPPGPVGVPMPSYPTHHEAVLVAGRPLVGLELDPDDRDGRHFIERAADLARAGRVRAIVLSFPHNPTGVTTTRAMLEELVAAAVEAGVTLVHDFAYWATVLEERPSVSLLEIPEARSVAVELVSLSKSHSMAGFRAGALAGSGAIVQRVRARKRAFDHGLSQPVEAGALWALHDGDRAADELARRYRVRRDVLVAGLRRLGWGRVANPAGSMFVWAQPRGGLDDAGVTRHLVDEHGVLLGAGRDFGATEAGWLRFSLIAEPEVLDEAVRRLGQCALLGSASAPEGSLAS</sequence>
<evidence type="ECO:0000256" key="3">
    <source>
        <dbReference type="ARBA" id="ARBA00022679"/>
    </source>
</evidence>
<dbReference type="OrthoDB" id="9763453at2"/>
<dbReference type="InterPro" id="IPR050881">
    <property type="entry name" value="LL-DAP_aminotransferase"/>
</dbReference>
<dbReference type="HOGENOM" id="CLU_017584_4_5_11"/>
<dbReference type="KEGG" id="afo:Afer_0939"/>
<name>C7LYS0_ACIFD</name>
<keyword evidence="2 4" id="KW-0032">Aminotransferase</keyword>
<reference evidence="6 7" key="1">
    <citation type="journal article" date="2009" name="Stand. Genomic Sci.">
        <title>Complete genome sequence of Acidimicrobium ferrooxidans type strain (ICP).</title>
        <authorList>
            <person name="Clum A."/>
            <person name="Nolan M."/>
            <person name="Lang E."/>
            <person name="Glavina Del Rio T."/>
            <person name="Tice H."/>
            <person name="Copeland A."/>
            <person name="Cheng J.F."/>
            <person name="Lucas S."/>
            <person name="Chen F."/>
            <person name="Bruce D."/>
            <person name="Goodwin L."/>
            <person name="Pitluck S."/>
            <person name="Ivanova N."/>
            <person name="Mavrommatis K."/>
            <person name="Mikhailova N."/>
            <person name="Pati A."/>
            <person name="Chen A."/>
            <person name="Palaniappan K."/>
            <person name="Goker M."/>
            <person name="Spring S."/>
            <person name="Land M."/>
            <person name="Hauser L."/>
            <person name="Chang Y.J."/>
            <person name="Jeffries C.C."/>
            <person name="Chain P."/>
            <person name="Bristow J."/>
            <person name="Eisen J.A."/>
            <person name="Markowitz V."/>
            <person name="Hugenholtz P."/>
            <person name="Kyrpides N.C."/>
            <person name="Klenk H.P."/>
            <person name="Lapidus A."/>
        </authorList>
    </citation>
    <scope>NUCLEOTIDE SEQUENCE [LARGE SCALE GENOMIC DNA]</scope>
    <source>
        <strain evidence="7">DSM 10331 / JCM 15462 / NBRC 103882 / ICP</strain>
    </source>
</reference>
<evidence type="ECO:0000313" key="7">
    <source>
        <dbReference type="Proteomes" id="UP000000771"/>
    </source>
</evidence>
<dbReference type="PANTHER" id="PTHR42832">
    <property type="entry name" value="AMINO ACID AMINOTRANSFERASE"/>
    <property type="match status" value="1"/>
</dbReference>
<feature type="domain" description="Aminotransferase class I/classII large" evidence="5">
    <location>
        <begin position="71"/>
        <end position="422"/>
    </location>
</feature>
<keyword evidence="3 4" id="KW-0808">Transferase</keyword>
<dbReference type="STRING" id="525909.Afer_0939"/>
<comment type="cofactor">
    <cofactor evidence="1 4">
        <name>pyridoxal 5'-phosphate</name>
        <dbReference type="ChEBI" id="CHEBI:597326"/>
    </cofactor>
</comment>
<dbReference type="Gene3D" id="3.40.640.10">
    <property type="entry name" value="Type I PLP-dependent aspartate aminotransferase-like (Major domain)"/>
    <property type="match status" value="1"/>
</dbReference>
<evidence type="ECO:0000256" key="2">
    <source>
        <dbReference type="ARBA" id="ARBA00022576"/>
    </source>
</evidence>
<comment type="similarity">
    <text evidence="4">Belongs to the class-I pyridoxal-phosphate-dependent aminotransferase family.</text>
</comment>
<organism evidence="6 7">
    <name type="scientific">Acidimicrobium ferrooxidans (strain DSM 10331 / JCM 15462 / NBRC 103882 / ICP)</name>
    <dbReference type="NCBI Taxonomy" id="525909"/>
    <lineage>
        <taxon>Bacteria</taxon>
        <taxon>Bacillati</taxon>
        <taxon>Actinomycetota</taxon>
        <taxon>Acidimicrobiia</taxon>
        <taxon>Acidimicrobiales</taxon>
        <taxon>Acidimicrobiaceae</taxon>
        <taxon>Acidimicrobium</taxon>
    </lineage>
</organism>
<dbReference type="EC" id="2.6.1.-" evidence="4"/>
<dbReference type="InterPro" id="IPR004839">
    <property type="entry name" value="Aminotransferase_I/II_large"/>
</dbReference>
<dbReference type="AlphaFoldDB" id="C7LYS0"/>
<protein>
    <recommendedName>
        <fullName evidence="4">Aminotransferase</fullName>
        <ecNumber evidence="4">2.6.1.-</ecNumber>
    </recommendedName>
</protein>
<dbReference type="Pfam" id="PF00155">
    <property type="entry name" value="Aminotran_1_2"/>
    <property type="match status" value="1"/>
</dbReference>
<dbReference type="GO" id="GO:0008483">
    <property type="term" value="F:transaminase activity"/>
    <property type="evidence" value="ECO:0007669"/>
    <property type="project" value="UniProtKB-KW"/>
</dbReference>
<dbReference type="Proteomes" id="UP000000771">
    <property type="component" value="Chromosome"/>
</dbReference>
<dbReference type="PANTHER" id="PTHR42832:SF2">
    <property type="entry name" value="ASPARTATE TRANSAMINASE"/>
    <property type="match status" value="1"/>
</dbReference>
<evidence type="ECO:0000313" key="6">
    <source>
        <dbReference type="EMBL" id="ACU53878.1"/>
    </source>
</evidence>
<accession>C7LYS0</accession>
<dbReference type="EMBL" id="CP001631">
    <property type="protein sequence ID" value="ACU53878.1"/>
    <property type="molecule type" value="Genomic_DNA"/>
</dbReference>
<dbReference type="SUPFAM" id="SSF53383">
    <property type="entry name" value="PLP-dependent transferases"/>
    <property type="match status" value="1"/>
</dbReference>
<proteinExistence type="inferred from homology"/>